<comment type="similarity">
    <text evidence="1">Belongs to the SMP-30/CGR1 family.</text>
</comment>
<dbReference type="InterPro" id="IPR005511">
    <property type="entry name" value="SMP-30"/>
</dbReference>
<dbReference type="PRINTS" id="PR01790">
    <property type="entry name" value="SMP30FAMILY"/>
</dbReference>
<dbReference type="RefSeq" id="WP_310343935.1">
    <property type="nucleotide sequence ID" value="NZ_JAVDXO010000006.1"/>
</dbReference>
<dbReference type="InterPro" id="IPR011042">
    <property type="entry name" value="6-blade_b-propeller_TolB-like"/>
</dbReference>
<evidence type="ECO:0000313" key="4">
    <source>
        <dbReference type="Proteomes" id="UP001268089"/>
    </source>
</evidence>
<dbReference type="PANTHER" id="PTHR10907">
    <property type="entry name" value="REGUCALCIN"/>
    <property type="match status" value="1"/>
</dbReference>
<dbReference type="Proteomes" id="UP001268089">
    <property type="component" value="Unassembled WGS sequence"/>
</dbReference>
<evidence type="ECO:0000313" key="3">
    <source>
        <dbReference type="EMBL" id="MDR7307570.1"/>
    </source>
</evidence>
<protein>
    <submittedName>
        <fullName evidence="3">Sugar lactone lactonase YvrE</fullName>
    </submittedName>
</protein>
<dbReference type="InterPro" id="IPR013658">
    <property type="entry name" value="SGL"/>
</dbReference>
<name>A0ABU1ZRS6_9BURK</name>
<proteinExistence type="inferred from homology"/>
<evidence type="ECO:0000259" key="2">
    <source>
        <dbReference type="Pfam" id="PF08450"/>
    </source>
</evidence>
<dbReference type="PANTHER" id="PTHR10907:SF47">
    <property type="entry name" value="REGUCALCIN"/>
    <property type="match status" value="1"/>
</dbReference>
<dbReference type="Gene3D" id="2.120.10.30">
    <property type="entry name" value="TolB, C-terminal domain"/>
    <property type="match status" value="1"/>
</dbReference>
<keyword evidence="4" id="KW-1185">Reference proteome</keyword>
<dbReference type="Pfam" id="PF08450">
    <property type="entry name" value="SGL"/>
    <property type="match status" value="1"/>
</dbReference>
<dbReference type="SUPFAM" id="SSF63829">
    <property type="entry name" value="Calcium-dependent phosphotriesterase"/>
    <property type="match status" value="1"/>
</dbReference>
<evidence type="ECO:0000256" key="1">
    <source>
        <dbReference type="ARBA" id="ARBA00008853"/>
    </source>
</evidence>
<organism evidence="3 4">
    <name type="scientific">Rhodoferax saidenbachensis</name>
    <dbReference type="NCBI Taxonomy" id="1484693"/>
    <lineage>
        <taxon>Bacteria</taxon>
        <taxon>Pseudomonadati</taxon>
        <taxon>Pseudomonadota</taxon>
        <taxon>Betaproteobacteria</taxon>
        <taxon>Burkholderiales</taxon>
        <taxon>Comamonadaceae</taxon>
        <taxon>Rhodoferax</taxon>
    </lineage>
</organism>
<sequence length="303" mass="32869">MPALAMALPVVRGEARSVWTAQALLGEGTVWSVREQALYWVDILGHQLHRFCPTHKVRDSWKFSEEITAVAERATGPGLLVALRRDLAFFDTDTGRLERLHQPEPAQPGNRFNDGKCDAQGRFWVGTMDMACRAPSGAWYRYMGGSQCNRMLTGVSVTNGPTWSLDQRTLFANDTVRGRVMAYPFDPVAGTLGTGTVWLQMGPDDGLPDGMTTDAAGRIWIAHWGGACVTCHDPDTALELLRIPLPASQITNCAFGGKDLKTLFISSACTGLSEPQLLQQPLAGALFSVEVNSPGLPAHLFAG</sequence>
<gene>
    <name evidence="3" type="ORF">J2X15_002857</name>
</gene>
<feature type="domain" description="SMP-30/Gluconolactonase/LRE-like region" evidence="2">
    <location>
        <begin position="25"/>
        <end position="268"/>
    </location>
</feature>
<reference evidence="3 4" key="1">
    <citation type="submission" date="2023-07" db="EMBL/GenBank/DDBJ databases">
        <title>Sorghum-associated microbial communities from plants grown in Nebraska, USA.</title>
        <authorList>
            <person name="Schachtman D."/>
        </authorList>
    </citation>
    <scope>NUCLEOTIDE SEQUENCE [LARGE SCALE GENOMIC DNA]</scope>
    <source>
        <strain evidence="3 4">BE308</strain>
    </source>
</reference>
<accession>A0ABU1ZRS6</accession>
<comment type="caution">
    <text evidence="3">The sequence shown here is derived from an EMBL/GenBank/DDBJ whole genome shotgun (WGS) entry which is preliminary data.</text>
</comment>
<dbReference type="EMBL" id="JAVDXO010000006">
    <property type="protein sequence ID" value="MDR7307570.1"/>
    <property type="molecule type" value="Genomic_DNA"/>
</dbReference>